<accession>A0A4R7D6L6</accession>
<feature type="compositionally biased region" description="Basic residues" evidence="1">
    <location>
        <begin position="31"/>
        <end position="40"/>
    </location>
</feature>
<proteinExistence type="predicted"/>
<feature type="signal peptide" evidence="2">
    <location>
        <begin position="1"/>
        <end position="20"/>
    </location>
</feature>
<dbReference type="Proteomes" id="UP000294752">
    <property type="component" value="Unassembled WGS sequence"/>
</dbReference>
<feature type="region of interest" description="Disordered" evidence="1">
    <location>
        <begin position="87"/>
        <end position="106"/>
    </location>
</feature>
<keyword evidence="4" id="KW-1185">Reference proteome</keyword>
<dbReference type="RefSeq" id="WP_133639482.1">
    <property type="nucleotide sequence ID" value="NZ_SNZV01000002.1"/>
</dbReference>
<feature type="region of interest" description="Disordered" evidence="1">
    <location>
        <begin position="22"/>
        <end position="46"/>
    </location>
</feature>
<evidence type="ECO:0000256" key="1">
    <source>
        <dbReference type="SAM" id="MobiDB-lite"/>
    </source>
</evidence>
<protein>
    <recommendedName>
        <fullName evidence="5">Spy/CpxP family protein refolding chaperone</fullName>
    </recommendedName>
</protein>
<dbReference type="AlphaFoldDB" id="A0A4R7D6L6"/>
<sequence length="158" mass="18487">MKKILSLAILFSGISLATFAQEQQSTERPVRKERKHIRHQRSFENRNPEEIAKLKTERLDKELKFTDKQRNEVYSIQLEQAKRQVEHRAAMKEMQEKWRETSKGMHQEMASVLTAEQQELLKEKVEEGKKSRVMRKPGGFKGKSKTDVTPQRDSHVAG</sequence>
<keyword evidence="2" id="KW-0732">Signal</keyword>
<evidence type="ECO:0000256" key="2">
    <source>
        <dbReference type="SAM" id="SignalP"/>
    </source>
</evidence>
<feature type="region of interest" description="Disordered" evidence="1">
    <location>
        <begin position="120"/>
        <end position="158"/>
    </location>
</feature>
<dbReference type="OrthoDB" id="713884at2"/>
<feature type="compositionally biased region" description="Basic and acidic residues" evidence="1">
    <location>
        <begin position="120"/>
        <end position="130"/>
    </location>
</feature>
<dbReference type="EMBL" id="SNZV01000002">
    <property type="protein sequence ID" value="TDS16227.1"/>
    <property type="molecule type" value="Genomic_DNA"/>
</dbReference>
<evidence type="ECO:0000313" key="4">
    <source>
        <dbReference type="Proteomes" id="UP000294752"/>
    </source>
</evidence>
<reference evidence="3 4" key="1">
    <citation type="submission" date="2019-03" db="EMBL/GenBank/DDBJ databases">
        <title>Genomic Encyclopedia of Type Strains, Phase III (KMG-III): the genomes of soil and plant-associated and newly described type strains.</title>
        <authorList>
            <person name="Whitman W."/>
        </authorList>
    </citation>
    <scope>NUCLEOTIDE SEQUENCE [LARGE SCALE GENOMIC DNA]</scope>
    <source>
        <strain evidence="3 4">CGMCC 1.12801</strain>
    </source>
</reference>
<organism evidence="3 4">
    <name type="scientific">Sphingobacterium paludis</name>
    <dbReference type="NCBI Taxonomy" id="1476465"/>
    <lineage>
        <taxon>Bacteria</taxon>
        <taxon>Pseudomonadati</taxon>
        <taxon>Bacteroidota</taxon>
        <taxon>Sphingobacteriia</taxon>
        <taxon>Sphingobacteriales</taxon>
        <taxon>Sphingobacteriaceae</taxon>
        <taxon>Sphingobacterium</taxon>
    </lineage>
</organism>
<feature type="compositionally biased region" description="Basic and acidic residues" evidence="1">
    <location>
        <begin position="144"/>
        <end position="158"/>
    </location>
</feature>
<gene>
    <name evidence="3" type="ORF">B0I21_102554</name>
</gene>
<evidence type="ECO:0008006" key="5">
    <source>
        <dbReference type="Google" id="ProtNLM"/>
    </source>
</evidence>
<comment type="caution">
    <text evidence="3">The sequence shown here is derived from an EMBL/GenBank/DDBJ whole genome shotgun (WGS) entry which is preliminary data.</text>
</comment>
<evidence type="ECO:0000313" key="3">
    <source>
        <dbReference type="EMBL" id="TDS16227.1"/>
    </source>
</evidence>
<name>A0A4R7D6L6_9SPHI</name>
<feature type="chain" id="PRO_5020369466" description="Spy/CpxP family protein refolding chaperone" evidence="2">
    <location>
        <begin position="21"/>
        <end position="158"/>
    </location>
</feature>